<evidence type="ECO:0000256" key="7">
    <source>
        <dbReference type="ARBA" id="ARBA00023015"/>
    </source>
</evidence>
<protein>
    <recommendedName>
        <fullName evidence="13">TF-B3 domain-containing protein</fullName>
    </recommendedName>
</protein>
<dbReference type="InterPro" id="IPR035952">
    <property type="entry name" value="Rhomboid-like_sf"/>
</dbReference>
<name>A0AAD8R7R6_LOLMU</name>
<dbReference type="SMART" id="SM01019">
    <property type="entry name" value="B3"/>
    <property type="match status" value="1"/>
</dbReference>
<evidence type="ECO:0000313" key="14">
    <source>
        <dbReference type="EMBL" id="KAK1614934.1"/>
    </source>
</evidence>
<evidence type="ECO:0000256" key="3">
    <source>
        <dbReference type="ARBA" id="ARBA00009045"/>
    </source>
</evidence>
<evidence type="ECO:0000256" key="2">
    <source>
        <dbReference type="ARBA" id="ARBA00004141"/>
    </source>
</evidence>
<keyword evidence="8" id="KW-0238">DNA-binding</keyword>
<dbReference type="PANTHER" id="PTHR43731">
    <property type="entry name" value="RHOMBOID PROTEASE"/>
    <property type="match status" value="1"/>
</dbReference>
<dbReference type="GO" id="GO:0003677">
    <property type="term" value="F:DNA binding"/>
    <property type="evidence" value="ECO:0007669"/>
    <property type="project" value="UniProtKB-KW"/>
</dbReference>
<feature type="transmembrane region" description="Helical" evidence="12">
    <location>
        <begin position="351"/>
        <end position="368"/>
    </location>
</feature>
<evidence type="ECO:0000256" key="10">
    <source>
        <dbReference type="ARBA" id="ARBA00023163"/>
    </source>
</evidence>
<dbReference type="Gene3D" id="1.20.1540.10">
    <property type="entry name" value="Rhomboid-like"/>
    <property type="match status" value="1"/>
</dbReference>
<feature type="domain" description="TF-B3" evidence="13">
    <location>
        <begin position="156"/>
        <end position="206"/>
    </location>
</feature>
<dbReference type="InterPro" id="IPR022764">
    <property type="entry name" value="Peptidase_S54_rhomboid_dom"/>
</dbReference>
<comment type="similarity">
    <text evidence="3">Belongs to the peptidase S54 family.</text>
</comment>
<keyword evidence="6 12" id="KW-1133">Transmembrane helix</keyword>
<comment type="subcellular location">
    <subcellularLocation>
        <location evidence="2">Membrane</location>
        <topology evidence="2">Multi-pass membrane protein</topology>
    </subcellularLocation>
    <subcellularLocation>
        <location evidence="1">Nucleus</location>
    </subcellularLocation>
</comment>
<dbReference type="EMBL" id="JAUUTY010000006">
    <property type="protein sequence ID" value="KAK1614934.1"/>
    <property type="molecule type" value="Genomic_DNA"/>
</dbReference>
<feature type="transmembrane region" description="Helical" evidence="12">
    <location>
        <begin position="319"/>
        <end position="339"/>
    </location>
</feature>
<dbReference type="Pfam" id="PF01694">
    <property type="entry name" value="Rhomboid"/>
    <property type="match status" value="1"/>
</dbReference>
<evidence type="ECO:0000313" key="15">
    <source>
        <dbReference type="Proteomes" id="UP001231189"/>
    </source>
</evidence>
<evidence type="ECO:0000256" key="9">
    <source>
        <dbReference type="ARBA" id="ARBA00023136"/>
    </source>
</evidence>
<evidence type="ECO:0000256" key="5">
    <source>
        <dbReference type="ARBA" id="ARBA00022801"/>
    </source>
</evidence>
<evidence type="ECO:0000259" key="13">
    <source>
        <dbReference type="PROSITE" id="PS50863"/>
    </source>
</evidence>
<dbReference type="GO" id="GO:0016020">
    <property type="term" value="C:membrane"/>
    <property type="evidence" value="ECO:0007669"/>
    <property type="project" value="UniProtKB-SubCell"/>
</dbReference>
<evidence type="ECO:0000256" key="4">
    <source>
        <dbReference type="ARBA" id="ARBA00022692"/>
    </source>
</evidence>
<comment type="caution">
    <text evidence="14">The sequence shown here is derived from an EMBL/GenBank/DDBJ whole genome shotgun (WGS) entry which is preliminary data.</text>
</comment>
<dbReference type="SUPFAM" id="SSF101936">
    <property type="entry name" value="DNA-binding pseudobarrel domain"/>
    <property type="match status" value="1"/>
</dbReference>
<keyword evidence="4 12" id="KW-0812">Transmembrane</keyword>
<evidence type="ECO:0000256" key="11">
    <source>
        <dbReference type="ARBA" id="ARBA00023242"/>
    </source>
</evidence>
<evidence type="ECO:0000256" key="8">
    <source>
        <dbReference type="ARBA" id="ARBA00023125"/>
    </source>
</evidence>
<dbReference type="InterPro" id="IPR003340">
    <property type="entry name" value="B3_DNA-bd"/>
</dbReference>
<dbReference type="Proteomes" id="UP001231189">
    <property type="component" value="Unassembled WGS sequence"/>
</dbReference>
<reference evidence="14" key="1">
    <citation type="submission" date="2023-07" db="EMBL/GenBank/DDBJ databases">
        <title>A chromosome-level genome assembly of Lolium multiflorum.</title>
        <authorList>
            <person name="Chen Y."/>
            <person name="Copetti D."/>
            <person name="Kolliker R."/>
            <person name="Studer B."/>
        </authorList>
    </citation>
    <scope>NUCLEOTIDE SEQUENCE</scope>
    <source>
        <strain evidence="14">02402/16</strain>
        <tissue evidence="14">Leaf</tissue>
    </source>
</reference>
<dbReference type="InterPro" id="IPR015300">
    <property type="entry name" value="DNA-bd_pseudobarrel_sf"/>
</dbReference>
<dbReference type="Pfam" id="PF02362">
    <property type="entry name" value="B3"/>
    <property type="match status" value="1"/>
</dbReference>
<organism evidence="14 15">
    <name type="scientific">Lolium multiflorum</name>
    <name type="common">Italian ryegrass</name>
    <name type="synonym">Lolium perenne subsp. multiflorum</name>
    <dbReference type="NCBI Taxonomy" id="4521"/>
    <lineage>
        <taxon>Eukaryota</taxon>
        <taxon>Viridiplantae</taxon>
        <taxon>Streptophyta</taxon>
        <taxon>Embryophyta</taxon>
        <taxon>Tracheophyta</taxon>
        <taxon>Spermatophyta</taxon>
        <taxon>Magnoliopsida</taxon>
        <taxon>Liliopsida</taxon>
        <taxon>Poales</taxon>
        <taxon>Poaceae</taxon>
        <taxon>BOP clade</taxon>
        <taxon>Pooideae</taxon>
        <taxon>Poodae</taxon>
        <taxon>Poeae</taxon>
        <taxon>Poeae Chloroplast Group 2 (Poeae type)</taxon>
        <taxon>Loliodinae</taxon>
        <taxon>Loliinae</taxon>
        <taxon>Lolium</taxon>
    </lineage>
</organism>
<dbReference type="SUPFAM" id="SSF144091">
    <property type="entry name" value="Rhomboid-like"/>
    <property type="match status" value="1"/>
</dbReference>
<gene>
    <name evidence="14" type="ORF">QYE76_020451</name>
</gene>
<evidence type="ECO:0000256" key="6">
    <source>
        <dbReference type="ARBA" id="ARBA00022989"/>
    </source>
</evidence>
<feature type="transmembrane region" description="Helical" evidence="12">
    <location>
        <begin position="295"/>
        <end position="313"/>
    </location>
</feature>
<dbReference type="InterPro" id="IPR050925">
    <property type="entry name" value="Rhomboid_protease_S54"/>
</dbReference>
<proteinExistence type="inferred from homology"/>
<keyword evidence="10" id="KW-0804">Transcription</keyword>
<feature type="transmembrane region" description="Helical" evidence="12">
    <location>
        <begin position="261"/>
        <end position="283"/>
    </location>
</feature>
<dbReference type="CDD" id="cd10017">
    <property type="entry name" value="B3_DNA"/>
    <property type="match status" value="1"/>
</dbReference>
<dbReference type="GO" id="GO:0004252">
    <property type="term" value="F:serine-type endopeptidase activity"/>
    <property type="evidence" value="ECO:0007669"/>
    <property type="project" value="InterPro"/>
</dbReference>
<keyword evidence="11" id="KW-0539">Nucleus</keyword>
<evidence type="ECO:0000256" key="12">
    <source>
        <dbReference type="SAM" id="Phobius"/>
    </source>
</evidence>
<accession>A0AAD8R7R6</accession>
<dbReference type="PROSITE" id="PS50863">
    <property type="entry name" value="B3"/>
    <property type="match status" value="1"/>
</dbReference>
<keyword evidence="5" id="KW-0378">Hydrolase</keyword>
<dbReference type="PANTHER" id="PTHR43731:SF14">
    <property type="entry name" value="PRESENILIN-ASSOCIATED RHOMBOID-LIKE PROTEIN, MITOCHONDRIAL"/>
    <property type="match status" value="1"/>
</dbReference>
<dbReference type="AlphaFoldDB" id="A0AAD8R7R6"/>
<keyword evidence="15" id="KW-1185">Reference proteome</keyword>
<dbReference type="GO" id="GO:0005634">
    <property type="term" value="C:nucleus"/>
    <property type="evidence" value="ECO:0007669"/>
    <property type="project" value="UniProtKB-SubCell"/>
</dbReference>
<evidence type="ECO:0000256" key="1">
    <source>
        <dbReference type="ARBA" id="ARBA00004123"/>
    </source>
</evidence>
<sequence>MSAINVDVCPIDRTRQCLSRLQKAKAEQAWKARRKMTDPQPLAKMSQNDRSFTRALPTLVPANTRHADNPASLPVGWTEKIMLGSPTEVPDEGSAKKHRGRPTNVGHFHEDVGPNHFLCIIFKPTFGWLMIHQDFVKWFGEIPSNIIITTNTRCNWRMTTKREGNDAFIDQGWTAFAIAHHLKVGQFLTFKKVFSFEYSVVIFDHTCTEVISVDNFKSLRLHTLLTSAFSHIDAKHLFNNMLGLYFFGSSIARIFGPAYLLQLYVEGAIFGSTFFLGEMIFLASRKEGFRGWNTPALGASAAVNATILLYIFMFPMSKIYLLFFIPLPAALVGAGLIGADLWRVKKGKSRVSGSAHLGGALVAALLFAEIKGWI</sequence>
<keyword evidence="7" id="KW-0805">Transcription regulation</keyword>
<keyword evidence="9 12" id="KW-0472">Membrane</keyword>